<evidence type="ECO:0000313" key="2">
    <source>
        <dbReference type="Proteomes" id="UP001595384"/>
    </source>
</evidence>
<reference evidence="2" key="1">
    <citation type="journal article" date="2019" name="Int. J. Syst. Evol. Microbiol.">
        <title>The Global Catalogue of Microorganisms (GCM) 10K type strain sequencing project: providing services to taxonomists for standard genome sequencing and annotation.</title>
        <authorList>
            <consortium name="The Broad Institute Genomics Platform"/>
            <consortium name="The Broad Institute Genome Sequencing Center for Infectious Disease"/>
            <person name="Wu L."/>
            <person name="Ma J."/>
        </authorList>
    </citation>
    <scope>NUCLEOTIDE SEQUENCE [LARGE SCALE GENOMIC DNA]</scope>
    <source>
        <strain evidence="2">KCTC 62784</strain>
    </source>
</reference>
<keyword evidence="2" id="KW-1185">Reference proteome</keyword>
<gene>
    <name evidence="1" type="ORF">ACFODT_08765</name>
</gene>
<comment type="caution">
    <text evidence="1">The sequence shown here is derived from an EMBL/GenBank/DDBJ whole genome shotgun (WGS) entry which is preliminary data.</text>
</comment>
<evidence type="ECO:0000313" key="1">
    <source>
        <dbReference type="EMBL" id="MFC3023915.1"/>
    </source>
</evidence>
<dbReference type="EMBL" id="JBHRSE010000057">
    <property type="protein sequence ID" value="MFC3023915.1"/>
    <property type="molecule type" value="Genomic_DNA"/>
</dbReference>
<dbReference type="RefSeq" id="WP_123014549.1">
    <property type="nucleotide sequence ID" value="NZ_AP024912.1"/>
</dbReference>
<dbReference type="InterPro" id="IPR016084">
    <property type="entry name" value="Haem_Oase-like_multi-hlx"/>
</dbReference>
<name>A0ABV7CBY5_9VIBR</name>
<proteinExistence type="predicted"/>
<organism evidence="1 2">
    <name type="scientific">Vibrio zhugei</name>
    <dbReference type="NCBI Taxonomy" id="2479546"/>
    <lineage>
        <taxon>Bacteria</taxon>
        <taxon>Pseudomonadati</taxon>
        <taxon>Pseudomonadota</taxon>
        <taxon>Gammaproteobacteria</taxon>
        <taxon>Vibrionales</taxon>
        <taxon>Vibrionaceae</taxon>
        <taxon>Vibrio</taxon>
    </lineage>
</organism>
<dbReference type="Pfam" id="PF14518">
    <property type="entry name" value="Haem_oxygenas_2"/>
    <property type="match status" value="1"/>
</dbReference>
<accession>A0ABV7CBY5</accession>
<sequence length="225" mass="25241">MSTFFEQLNRDTAQAQQTLLSAPIFADCQQGHIQLSQYTAFLTQAYHHVKHTVPLLMACGGRLPVDYEWLRAALGEYIREEMGHQEWILADIAACGGNDDDVRHNRGAGKVCTSIELMIAYLYHHIDRGNPLALFGMVWVLEGTSVSTGGAMAQLIQTHLGLPDEAMRYLKSHSELDQDHIQFFESLMNRISDPQDQAVIIDSANMVFQLYAGMLRELTDNVATQ</sequence>
<dbReference type="Proteomes" id="UP001595384">
    <property type="component" value="Unassembled WGS sequence"/>
</dbReference>
<dbReference type="SMART" id="SM01236">
    <property type="entry name" value="Haem_oxygenase_2"/>
    <property type="match status" value="1"/>
</dbReference>
<dbReference type="SUPFAM" id="SSF48613">
    <property type="entry name" value="Heme oxygenase-like"/>
    <property type="match status" value="1"/>
</dbReference>
<protein>
    <submittedName>
        <fullName evidence="1">TenA family transcriptional regulator</fullName>
    </submittedName>
</protein>
<dbReference type="Gene3D" id="1.20.910.10">
    <property type="entry name" value="Heme oxygenase-like"/>
    <property type="match status" value="1"/>
</dbReference>